<gene>
    <name evidence="7" type="ORF">KABA2_06S05060</name>
</gene>
<evidence type="ECO:0000256" key="1">
    <source>
        <dbReference type="ARBA" id="ARBA00004245"/>
    </source>
</evidence>
<dbReference type="Proteomes" id="UP000644660">
    <property type="component" value="Unassembled WGS sequence"/>
</dbReference>
<dbReference type="Pfam" id="PF04045">
    <property type="entry name" value="P34-Arc"/>
    <property type="match status" value="1"/>
</dbReference>
<evidence type="ECO:0000313" key="7">
    <source>
        <dbReference type="EMBL" id="CAB4255423.1"/>
    </source>
</evidence>
<evidence type="ECO:0000256" key="4">
    <source>
        <dbReference type="ARBA" id="ARBA00023203"/>
    </source>
</evidence>
<dbReference type="Gene3D" id="3.30.1460.20">
    <property type="match status" value="2"/>
</dbReference>
<comment type="subcellular location">
    <subcellularLocation>
        <location evidence="1 6">Cytoplasm</location>
        <location evidence="1 6">Cytoskeleton</location>
    </subcellularLocation>
</comment>
<proteinExistence type="inferred from homology"/>
<evidence type="ECO:0000313" key="8">
    <source>
        <dbReference type="Proteomes" id="UP000644660"/>
    </source>
</evidence>
<name>A0A8H2ZIX4_9SACH</name>
<protein>
    <recommendedName>
        <fullName evidence="6">Arp2/3 complex 34 kDa subunit</fullName>
    </recommendedName>
</protein>
<dbReference type="FunFam" id="3.30.1460.20:FF:000010">
    <property type="entry name" value="Arp2/3 complex 34 kDa subunit"/>
    <property type="match status" value="1"/>
</dbReference>
<comment type="caution">
    <text evidence="7">The sequence shown here is derived from an EMBL/GenBank/DDBJ whole genome shotgun (WGS) entry which is preliminary data.</text>
</comment>
<sequence>MLHLQPSNLLIQKTFSEALEANGSGSPLTFDRIISDFDYTNFHVSNDPENRDLLLLSVRTKAWQSILTCDNGSQGVLPYLAAKYTKLPGITVAGSAEAGFDYTLCIDLSQLTSETIVQLSLLKTNIMSYPFFLAFQEFATLSTKNPTTTTVTVGRFNEETGNVSSIDVSSTLYTIQYRDNENMFIKPSNDRITVIFETFFQDETDKVFGKVFLQEFVDARKRNRDIQSAPQVIFSTEPPLELQNHLPKGNEVGDEASKRFITFVLFPRHFANEELQFKTVSQLILFRNYFHYHIKCSKAYMHSRMRYRVDTFVKVLNRAKVDEDEDESGGSNYETKRTITGRKMVY</sequence>
<dbReference type="GO" id="GO:0006897">
    <property type="term" value="P:endocytosis"/>
    <property type="evidence" value="ECO:0007669"/>
    <property type="project" value="UniProtKB-ARBA"/>
</dbReference>
<dbReference type="PANTHER" id="PTHR12058">
    <property type="entry name" value="ARP2/3 COMPLEX 34 KDA SUBUNIT"/>
    <property type="match status" value="1"/>
</dbReference>
<accession>A0A8H2ZIX4</accession>
<reference evidence="7 8" key="1">
    <citation type="submission" date="2020-05" db="EMBL/GenBank/DDBJ databases">
        <authorList>
            <person name="Casaregola S."/>
            <person name="Devillers H."/>
            <person name="Grondin C."/>
        </authorList>
    </citation>
    <scope>NUCLEOTIDE SEQUENCE [LARGE SCALE GENOMIC DNA]</scope>
    <source>
        <strain evidence="7 8">CLIB 1767</strain>
    </source>
</reference>
<dbReference type="PANTHER" id="PTHR12058:SF0">
    <property type="entry name" value="ACTIN-RELATED PROTEIN 2_3 COMPLEX SUBUNIT 2"/>
    <property type="match status" value="1"/>
</dbReference>
<dbReference type="RefSeq" id="XP_041407267.1">
    <property type="nucleotide sequence ID" value="XM_041551333.1"/>
</dbReference>
<comment type="function">
    <text evidence="6">Functions as actin-binding component of the Arp2/3 complex which is involved in regulation of actin polymerization and together with an activating nucleation-promoting factor (NPF) mediates the formation of branched actin networks.</text>
</comment>
<dbReference type="GO" id="GO:0051015">
    <property type="term" value="F:actin filament binding"/>
    <property type="evidence" value="ECO:0007669"/>
    <property type="project" value="TreeGrafter"/>
</dbReference>
<dbReference type="InterPro" id="IPR007188">
    <property type="entry name" value="ARPC2"/>
</dbReference>
<comment type="similarity">
    <text evidence="2 6">Belongs to the ARPC2 family.</text>
</comment>
<dbReference type="GO" id="GO:0030041">
    <property type="term" value="P:actin filament polymerization"/>
    <property type="evidence" value="ECO:0007669"/>
    <property type="project" value="InterPro"/>
</dbReference>
<evidence type="ECO:0000256" key="5">
    <source>
        <dbReference type="ARBA" id="ARBA00023212"/>
    </source>
</evidence>
<keyword evidence="3 6" id="KW-0963">Cytoplasm</keyword>
<dbReference type="OrthoDB" id="148331at2759"/>
<evidence type="ECO:0000256" key="6">
    <source>
        <dbReference type="RuleBase" id="RU364015"/>
    </source>
</evidence>
<dbReference type="GO" id="GO:0034314">
    <property type="term" value="P:Arp2/3 complex-mediated actin nucleation"/>
    <property type="evidence" value="ECO:0007669"/>
    <property type="project" value="InterPro"/>
</dbReference>
<keyword evidence="4 6" id="KW-0009">Actin-binding</keyword>
<dbReference type="GO" id="GO:0005885">
    <property type="term" value="C:Arp2/3 protein complex"/>
    <property type="evidence" value="ECO:0007669"/>
    <property type="project" value="InterPro"/>
</dbReference>
<organism evidence="7 8">
    <name type="scientific">Maudiozyma barnettii</name>
    <dbReference type="NCBI Taxonomy" id="61262"/>
    <lineage>
        <taxon>Eukaryota</taxon>
        <taxon>Fungi</taxon>
        <taxon>Dikarya</taxon>
        <taxon>Ascomycota</taxon>
        <taxon>Saccharomycotina</taxon>
        <taxon>Saccharomycetes</taxon>
        <taxon>Saccharomycetales</taxon>
        <taxon>Saccharomycetaceae</taxon>
        <taxon>Maudiozyma</taxon>
    </lineage>
</organism>
<dbReference type="FunFam" id="3.30.1460.20:FF:000009">
    <property type="entry name" value="Arp2/3 complex 34 kDa subunit"/>
    <property type="match status" value="1"/>
</dbReference>
<keyword evidence="8" id="KW-1185">Reference proteome</keyword>
<keyword evidence="5 6" id="KW-0206">Cytoskeleton</keyword>
<evidence type="ECO:0000256" key="3">
    <source>
        <dbReference type="ARBA" id="ARBA00022490"/>
    </source>
</evidence>
<dbReference type="SUPFAM" id="SSF69645">
    <property type="entry name" value="Arp2/3 complex subunits"/>
    <property type="match status" value="2"/>
</dbReference>
<dbReference type="GeneID" id="64858466"/>
<dbReference type="InterPro" id="IPR034666">
    <property type="entry name" value="ARPC2/4"/>
</dbReference>
<dbReference type="AlphaFoldDB" id="A0A8H2ZIX4"/>
<dbReference type="EMBL" id="CAEFZW010000006">
    <property type="protein sequence ID" value="CAB4255423.1"/>
    <property type="molecule type" value="Genomic_DNA"/>
</dbReference>
<dbReference type="GO" id="GO:0005200">
    <property type="term" value="F:structural constituent of cytoskeleton"/>
    <property type="evidence" value="ECO:0007669"/>
    <property type="project" value="TreeGrafter"/>
</dbReference>
<evidence type="ECO:0000256" key="2">
    <source>
        <dbReference type="ARBA" id="ARBA00007192"/>
    </source>
</evidence>
<comment type="subunit">
    <text evidence="6">Component of the Arp2/3 complex.</text>
</comment>